<sequence length="118" mass="13931">MNNFLWGQDKYHWSSWEKLCYPQDEGGVGITNLNTLQQAYGFKMWWTYNQNNSLWAKFMRARYPRGLNIAPKITDSIYWKRLIEVDNLANNHLSLDNQGRGIWMNGVVGFSMKKAKIH</sequence>
<evidence type="ECO:0000313" key="1">
    <source>
        <dbReference type="EMBL" id="VFQ85596.1"/>
    </source>
</evidence>
<dbReference type="EMBL" id="OOIL02002950">
    <property type="protein sequence ID" value="VFQ85596.1"/>
    <property type="molecule type" value="Genomic_DNA"/>
</dbReference>
<dbReference type="AlphaFoldDB" id="A0A484MCE3"/>
<organism evidence="1 2">
    <name type="scientific">Cuscuta campestris</name>
    <dbReference type="NCBI Taxonomy" id="132261"/>
    <lineage>
        <taxon>Eukaryota</taxon>
        <taxon>Viridiplantae</taxon>
        <taxon>Streptophyta</taxon>
        <taxon>Embryophyta</taxon>
        <taxon>Tracheophyta</taxon>
        <taxon>Spermatophyta</taxon>
        <taxon>Magnoliopsida</taxon>
        <taxon>eudicotyledons</taxon>
        <taxon>Gunneridae</taxon>
        <taxon>Pentapetalae</taxon>
        <taxon>asterids</taxon>
        <taxon>lamiids</taxon>
        <taxon>Solanales</taxon>
        <taxon>Convolvulaceae</taxon>
        <taxon>Cuscuteae</taxon>
        <taxon>Cuscuta</taxon>
        <taxon>Cuscuta subgen. Grammica</taxon>
        <taxon>Cuscuta sect. Cleistogrammica</taxon>
    </lineage>
</organism>
<gene>
    <name evidence="1" type="ORF">CCAM_LOCUS27372</name>
</gene>
<dbReference type="OrthoDB" id="1750433at2759"/>
<proteinExistence type="predicted"/>
<keyword evidence="2" id="KW-1185">Reference proteome</keyword>
<evidence type="ECO:0000313" key="2">
    <source>
        <dbReference type="Proteomes" id="UP000595140"/>
    </source>
</evidence>
<name>A0A484MCE3_9ASTE</name>
<protein>
    <submittedName>
        <fullName evidence="1">Uncharacterized protein</fullName>
    </submittedName>
</protein>
<reference evidence="1 2" key="1">
    <citation type="submission" date="2018-04" db="EMBL/GenBank/DDBJ databases">
        <authorList>
            <person name="Vogel A."/>
        </authorList>
    </citation>
    <scope>NUCLEOTIDE SEQUENCE [LARGE SCALE GENOMIC DNA]</scope>
</reference>
<dbReference type="Proteomes" id="UP000595140">
    <property type="component" value="Unassembled WGS sequence"/>
</dbReference>
<accession>A0A484MCE3</accession>